<evidence type="ECO:0000313" key="7">
    <source>
        <dbReference type="EMBL" id="GAA4651105.1"/>
    </source>
</evidence>
<dbReference type="Gene3D" id="3.30.70.360">
    <property type="match status" value="1"/>
</dbReference>
<proteinExistence type="inferred from homology"/>
<dbReference type="Pfam" id="PF01546">
    <property type="entry name" value="Peptidase_M20"/>
    <property type="match status" value="1"/>
</dbReference>
<dbReference type="EMBL" id="BAABFL010000437">
    <property type="protein sequence ID" value="GAA4651105.1"/>
    <property type="molecule type" value="Genomic_DNA"/>
</dbReference>
<dbReference type="CDD" id="cd03884">
    <property type="entry name" value="M20_bAS"/>
    <property type="match status" value="1"/>
</dbReference>
<organism evidence="7 8">
    <name type="scientific">Kistimonas scapharcae</name>
    <dbReference type="NCBI Taxonomy" id="1036133"/>
    <lineage>
        <taxon>Bacteria</taxon>
        <taxon>Pseudomonadati</taxon>
        <taxon>Pseudomonadota</taxon>
        <taxon>Gammaproteobacteria</taxon>
        <taxon>Oceanospirillales</taxon>
        <taxon>Endozoicomonadaceae</taxon>
        <taxon>Kistimonas</taxon>
    </lineage>
</organism>
<keyword evidence="8" id="KW-1185">Reference proteome</keyword>
<reference evidence="8" key="1">
    <citation type="journal article" date="2019" name="Int. J. Syst. Evol. Microbiol.">
        <title>The Global Catalogue of Microorganisms (GCM) 10K type strain sequencing project: providing services to taxonomists for standard genome sequencing and annotation.</title>
        <authorList>
            <consortium name="The Broad Institute Genomics Platform"/>
            <consortium name="The Broad Institute Genome Sequencing Center for Infectious Disease"/>
            <person name="Wu L."/>
            <person name="Ma J."/>
        </authorList>
    </citation>
    <scope>NUCLEOTIDE SEQUENCE [LARGE SCALE GENOMIC DNA]</scope>
    <source>
        <strain evidence="8">JCM 17805</strain>
    </source>
</reference>
<dbReference type="Proteomes" id="UP001500604">
    <property type="component" value="Unassembled WGS sequence"/>
</dbReference>
<evidence type="ECO:0000256" key="2">
    <source>
        <dbReference type="ARBA" id="ARBA00006153"/>
    </source>
</evidence>
<dbReference type="NCBIfam" id="TIGR01879">
    <property type="entry name" value="hydantase"/>
    <property type="match status" value="1"/>
</dbReference>
<evidence type="ECO:0000256" key="3">
    <source>
        <dbReference type="ARBA" id="ARBA00011738"/>
    </source>
</evidence>
<comment type="subunit">
    <text evidence="3">Homodimer.</text>
</comment>
<keyword evidence="5 7" id="KW-0378">Hydrolase</keyword>
<dbReference type="PIRSF" id="PIRSF001235">
    <property type="entry name" value="Amidase_carbamoylase"/>
    <property type="match status" value="1"/>
</dbReference>
<evidence type="ECO:0000256" key="6">
    <source>
        <dbReference type="ARBA" id="ARBA00023211"/>
    </source>
</evidence>
<dbReference type="SUPFAM" id="SSF53187">
    <property type="entry name" value="Zn-dependent exopeptidases"/>
    <property type="match status" value="1"/>
</dbReference>
<dbReference type="InterPro" id="IPR010158">
    <property type="entry name" value="Amidase_Cbmase"/>
</dbReference>
<evidence type="ECO:0000256" key="5">
    <source>
        <dbReference type="ARBA" id="ARBA00022801"/>
    </source>
</evidence>
<comment type="cofactor">
    <cofactor evidence="1">
        <name>Mn(2+)</name>
        <dbReference type="ChEBI" id="CHEBI:29035"/>
    </cofactor>
</comment>
<dbReference type="SUPFAM" id="SSF55031">
    <property type="entry name" value="Bacterial exopeptidase dimerisation domain"/>
    <property type="match status" value="1"/>
</dbReference>
<comment type="caution">
    <text evidence="7">The sequence shown here is derived from an EMBL/GenBank/DDBJ whole genome shotgun (WGS) entry which is preliminary data.</text>
</comment>
<dbReference type="PANTHER" id="PTHR32494:SF19">
    <property type="entry name" value="ALLANTOATE DEIMINASE-RELATED"/>
    <property type="match status" value="1"/>
</dbReference>
<evidence type="ECO:0000256" key="4">
    <source>
        <dbReference type="ARBA" id="ARBA00022723"/>
    </source>
</evidence>
<dbReference type="PANTHER" id="PTHR32494">
    <property type="entry name" value="ALLANTOATE DEIMINASE-RELATED"/>
    <property type="match status" value="1"/>
</dbReference>
<dbReference type="Gene3D" id="3.40.630.10">
    <property type="entry name" value="Zn peptidases"/>
    <property type="match status" value="1"/>
</dbReference>
<evidence type="ECO:0000313" key="8">
    <source>
        <dbReference type="Proteomes" id="UP001500604"/>
    </source>
</evidence>
<dbReference type="GO" id="GO:0016787">
    <property type="term" value="F:hydrolase activity"/>
    <property type="evidence" value="ECO:0007669"/>
    <property type="project" value="UniProtKB-KW"/>
</dbReference>
<evidence type="ECO:0000256" key="1">
    <source>
        <dbReference type="ARBA" id="ARBA00001936"/>
    </source>
</evidence>
<name>A0ABP8V4X5_9GAMM</name>
<keyword evidence="6" id="KW-0464">Manganese</keyword>
<sequence length="409" mass="44412">MAVPTIKPERFLADLQTLRQFGGQGHGVVRQSFSEADMASRRWLQTRMDEAGLTSKIDGVGNVIGYARKPGRALLMGSHTDTQPEGGWLDGAYGVIAALEVARALDECPETRHLALDIASWADEEHTYHGFLGSQGFLGLLDQSVLSTATRNDGHPLSRALADAGLNGQPDHYDPSRYIGYLEAHIEQGPRLELAGNQVGIVTGIVGCRTLDITFCGEANHAGSTPMDRRRDAGKALFRFANQMDTVLASMAAEFTVWTIGRVQFYPGSASVIPGKAFMRLQYRDTSRDLLELMETAVRDLAAQMAAELGVEIRVQRQPETEPVLMNEVMQEALAKAAEQHVGPRWMKLPSAALHDANMFGQVMPSAMLFVPSIGGISHNFAEDTQPEDLVAGCQVLATAAARIIATQQ</sequence>
<accession>A0ABP8V4X5</accession>
<comment type="similarity">
    <text evidence="2">Belongs to the peptidase M20 family.</text>
</comment>
<gene>
    <name evidence="7" type="ORF">GCM10023116_33880</name>
</gene>
<keyword evidence="4" id="KW-0479">Metal-binding</keyword>
<protein>
    <submittedName>
        <fullName evidence="7">Zn-dependent hydrolase</fullName>
    </submittedName>
</protein>
<dbReference type="InterPro" id="IPR002933">
    <property type="entry name" value="Peptidase_M20"/>
</dbReference>
<dbReference type="InterPro" id="IPR036264">
    <property type="entry name" value="Bact_exopeptidase_dim_dom"/>
</dbReference>
<dbReference type="RefSeq" id="WP_345197412.1">
    <property type="nucleotide sequence ID" value="NZ_BAABFL010000437.1"/>
</dbReference>